<dbReference type="InterPro" id="IPR024038">
    <property type="entry name" value="MYXO-CTERM"/>
</dbReference>
<gene>
    <name evidence="3" type="ORF">STIAU_7608</name>
</gene>
<dbReference type="InterPro" id="IPR003431">
    <property type="entry name" value="B-propeller_Phytase"/>
</dbReference>
<evidence type="ECO:0000259" key="2">
    <source>
        <dbReference type="PROSITE" id="PS51662"/>
    </source>
</evidence>
<dbReference type="PROSITE" id="PS51662">
    <property type="entry name" value="BP_PHYTASE"/>
    <property type="match status" value="1"/>
</dbReference>
<dbReference type="SUPFAM" id="SSF50956">
    <property type="entry name" value="Thermostable phytase (3-phytase)"/>
    <property type="match status" value="1"/>
</dbReference>
<dbReference type="AlphaFoldDB" id="Q08T31"/>
<organism evidence="3 4">
    <name type="scientific">Stigmatella aurantiaca (strain DW4/3-1)</name>
    <dbReference type="NCBI Taxonomy" id="378806"/>
    <lineage>
        <taxon>Bacteria</taxon>
        <taxon>Pseudomonadati</taxon>
        <taxon>Myxococcota</taxon>
        <taxon>Myxococcia</taxon>
        <taxon>Myxococcales</taxon>
        <taxon>Cystobacterineae</taxon>
        <taxon>Archangiaceae</taxon>
        <taxon>Stigmatella</taxon>
    </lineage>
</organism>
<feature type="region of interest" description="Disordered" evidence="1">
    <location>
        <begin position="1"/>
        <end position="20"/>
    </location>
</feature>
<dbReference type="GO" id="GO:0016158">
    <property type="term" value="F:inositol hexakisphosphate 3-phosphatase activity"/>
    <property type="evidence" value="ECO:0007669"/>
    <property type="project" value="InterPro"/>
</dbReference>
<sequence length="796" mass="84692">MASREAVCSRDQHSHLSASRPEALEVRVHHHLHELLEAHRRLPAQLALGLGIVANEQIHLGRADERRVDDHVLLPVQAHPREGDLHQLPHGVRLVGGDDEVIRSFLLEHAPHGVDVVSGEAPVALGVEVAQRQLLLEPHLDARRRVGDFPGDELQPAPWRLVVEEDAAHREQVEGLAVVHRDEVAVRLGHAIRAARVEGGVLVLRHFAHLAEHLAGGGLVEAHLGPGVPDGLQHLRGAQRGELAGEHRLAPARGHEGLGRQVVHLVRLDGGQQRRQRELIQQIPLVQGDLSLEVGDPLELLLRRAPDHAVDLIALGQEQIRQIAAVLPGDAGDERAFFGHCLRSLYKNRAVVPDALLVANPCEQDCLRWFPHWVVLSPHPMETTMRIPRLLKLLVALGGLPVAAQPVEVSPVRETQAVNGVSGGSPEGALWRDGTFPDRSLFITADPTLGVVTYQLDGGEREVINSSGVAYAVDVIDGFPLAGGTTPLIVVANGTSRSLTAYVVDPTQLVLRPVDASALRLPNFDPRTVNLYRSSASGKVYAFTANPGGTLQQLELTPYEDGGIGGESVRSFEVGGSISGVVVDAEQRALYVSVPDTGIWRFPAEPTDTSPGTIAVGVGGTNPPAGLGLYTVNAQDGYLLATSGGSDEIAVYDRQPPYSQVGSFTVSETNTTDRVDRPLYVEVSSLPLGNSFPQGFVAVHDAINSPSQNYKFVSWADVSKAFSPPLRVRGAPENPDGGSPDGGDGGSPDGSTGVGPGGGGRPVDDGCGCSSASMPGMALLALVGLAWGGRRRRPGH</sequence>
<evidence type="ECO:0000313" key="4">
    <source>
        <dbReference type="Proteomes" id="UP000032702"/>
    </source>
</evidence>
<dbReference type="NCBIfam" id="TIGR03901">
    <property type="entry name" value="MYXO-CTERM"/>
    <property type="match status" value="1"/>
</dbReference>
<evidence type="ECO:0000313" key="3">
    <source>
        <dbReference type="EMBL" id="EAU63645.1"/>
    </source>
</evidence>
<dbReference type="Pfam" id="PF02333">
    <property type="entry name" value="Phytase"/>
    <property type="match status" value="1"/>
</dbReference>
<protein>
    <submittedName>
        <fullName evidence="3">Phytase family</fullName>
    </submittedName>
</protein>
<dbReference type="EMBL" id="AAMD01000153">
    <property type="protein sequence ID" value="EAU63645.1"/>
    <property type="molecule type" value="Genomic_DNA"/>
</dbReference>
<feature type="compositionally biased region" description="Gly residues" evidence="1">
    <location>
        <begin position="739"/>
        <end position="761"/>
    </location>
</feature>
<proteinExistence type="predicted"/>
<feature type="domain" description="BPP" evidence="2">
    <location>
        <begin position="399"/>
        <end position="722"/>
    </location>
</feature>
<accession>Q08T31</accession>
<dbReference type="InterPro" id="IPR011042">
    <property type="entry name" value="6-blade_b-propeller_TolB-like"/>
</dbReference>
<dbReference type="NCBIfam" id="NF045638">
    <property type="entry name" value="Mrt_dep_phytase"/>
    <property type="match status" value="1"/>
</dbReference>
<dbReference type="NCBIfam" id="TIGR03382">
    <property type="entry name" value="GC_trans_RRR"/>
    <property type="match status" value="1"/>
</dbReference>
<dbReference type="Proteomes" id="UP000032702">
    <property type="component" value="Unassembled WGS sequence"/>
</dbReference>
<dbReference type="InterPro" id="IPR017756">
    <property type="entry name" value="TM_Gly-Cys-Arg_CS"/>
</dbReference>
<reference evidence="3 4" key="1">
    <citation type="submission" date="2006-04" db="EMBL/GenBank/DDBJ databases">
        <authorList>
            <person name="Nierman W.C."/>
        </authorList>
    </citation>
    <scope>NUCLEOTIDE SEQUENCE [LARGE SCALE GENOMIC DNA]</scope>
    <source>
        <strain evidence="3 4">DW4/3-1</strain>
    </source>
</reference>
<name>Q08T31_STIAD</name>
<feature type="region of interest" description="Disordered" evidence="1">
    <location>
        <begin position="726"/>
        <end position="767"/>
    </location>
</feature>
<comment type="caution">
    <text evidence="3">The sequence shown here is derived from an EMBL/GenBank/DDBJ whole genome shotgun (WGS) entry which is preliminary data.</text>
</comment>
<evidence type="ECO:0000256" key="1">
    <source>
        <dbReference type="SAM" id="MobiDB-lite"/>
    </source>
</evidence>
<dbReference type="Gene3D" id="2.120.10.30">
    <property type="entry name" value="TolB, C-terminal domain"/>
    <property type="match status" value="1"/>
</dbReference>